<protein>
    <submittedName>
        <fullName evidence="7">Major facilitator superfamily MFS_1</fullName>
    </submittedName>
</protein>
<dbReference type="PROSITE" id="PS50850">
    <property type="entry name" value="MFS"/>
    <property type="match status" value="1"/>
</dbReference>
<dbReference type="PANTHER" id="PTHR43129">
    <property type="entry name" value="FOSMIDOMYCIN RESISTANCE PROTEIN"/>
    <property type="match status" value="1"/>
</dbReference>
<dbReference type="EMBL" id="CP002606">
    <property type="protein sequence ID" value="AEA33398.1"/>
    <property type="molecule type" value="Genomic_DNA"/>
</dbReference>
<keyword evidence="8" id="KW-1185">Reference proteome</keyword>
<dbReference type="RefSeq" id="WP_013681439.1">
    <property type="nucleotide sequence ID" value="NC_015318.1"/>
</dbReference>
<dbReference type="GO" id="GO:0022857">
    <property type="term" value="F:transmembrane transporter activity"/>
    <property type="evidence" value="ECO:0007669"/>
    <property type="project" value="InterPro"/>
</dbReference>
<dbReference type="KEGG" id="hmr:Hipma_0426"/>
<keyword evidence="2 5" id="KW-0812">Transmembrane</keyword>
<dbReference type="PANTHER" id="PTHR43129:SF1">
    <property type="entry name" value="FOSMIDOMYCIN RESISTANCE PROTEIN"/>
    <property type="match status" value="1"/>
</dbReference>
<feature type="transmembrane region" description="Helical" evidence="5">
    <location>
        <begin position="320"/>
        <end position="342"/>
    </location>
</feature>
<dbReference type="STRING" id="760142.Hipma_0426"/>
<reference evidence="8" key="2">
    <citation type="submission" date="2011-03" db="EMBL/GenBank/DDBJ databases">
        <title>The complete genome of Hippea maritima DSM 10411.</title>
        <authorList>
            <consortium name="US DOE Joint Genome Institute (JGI-PGF)"/>
            <person name="Lucas S."/>
            <person name="Copeland A."/>
            <person name="Lapidus A."/>
            <person name="Bruce D."/>
            <person name="Goodwin L."/>
            <person name="Pitluck S."/>
            <person name="Peters L."/>
            <person name="Kyrpides N."/>
            <person name="Mavromatis K."/>
            <person name="Pagani I."/>
            <person name="Ivanova N."/>
            <person name="Mikhailova N."/>
            <person name="Lu M."/>
            <person name="Detter J.C."/>
            <person name="Tapia R."/>
            <person name="Han C."/>
            <person name="Land M."/>
            <person name="Hauser L."/>
            <person name="Markowitz V."/>
            <person name="Cheng J.-F."/>
            <person name="Hugenholtz P."/>
            <person name="Woyke T."/>
            <person name="Wu D."/>
            <person name="Spring S."/>
            <person name="Schroeder M."/>
            <person name="Brambilla E."/>
            <person name="Klenk H.-P."/>
            <person name="Eisen J.A."/>
        </authorList>
    </citation>
    <scope>NUCLEOTIDE SEQUENCE [LARGE SCALE GENOMIC DNA]</scope>
    <source>
        <strain evidence="8">ATCC 700847 / DSM 10411 / MH2</strain>
    </source>
</reference>
<feature type="transmembrane region" description="Helical" evidence="5">
    <location>
        <begin position="348"/>
        <end position="369"/>
    </location>
</feature>
<dbReference type="GO" id="GO:0005886">
    <property type="term" value="C:plasma membrane"/>
    <property type="evidence" value="ECO:0007669"/>
    <property type="project" value="TreeGrafter"/>
</dbReference>
<dbReference type="InterPro" id="IPR036259">
    <property type="entry name" value="MFS_trans_sf"/>
</dbReference>
<dbReference type="Pfam" id="PF07690">
    <property type="entry name" value="MFS_1"/>
    <property type="match status" value="1"/>
</dbReference>
<evidence type="ECO:0000256" key="2">
    <source>
        <dbReference type="ARBA" id="ARBA00022692"/>
    </source>
</evidence>
<feature type="transmembrane region" description="Helical" evidence="5">
    <location>
        <begin position="241"/>
        <end position="259"/>
    </location>
</feature>
<dbReference type="OrthoDB" id="9770492at2"/>
<evidence type="ECO:0000313" key="7">
    <source>
        <dbReference type="EMBL" id="AEA33398.1"/>
    </source>
</evidence>
<dbReference type="PROSITE" id="PS00216">
    <property type="entry name" value="SUGAR_TRANSPORT_1"/>
    <property type="match status" value="1"/>
</dbReference>
<dbReference type="FunCoup" id="F2LTZ9">
    <property type="interactions" value="30"/>
</dbReference>
<keyword evidence="3 5" id="KW-1133">Transmembrane helix</keyword>
<dbReference type="HOGENOM" id="CLU_733043_0_0_7"/>
<accession>F2LTZ9</accession>
<dbReference type="CDD" id="cd17478">
    <property type="entry name" value="MFS_FsR"/>
    <property type="match status" value="1"/>
</dbReference>
<dbReference type="AlphaFoldDB" id="F2LTZ9"/>
<gene>
    <name evidence="7" type="ordered locus">Hipma_0426</name>
</gene>
<name>F2LTZ9_HIPMA</name>
<proteinExistence type="predicted"/>
<dbReference type="InterPro" id="IPR020846">
    <property type="entry name" value="MFS_dom"/>
</dbReference>
<feature type="domain" description="Major facilitator superfamily (MFS) profile" evidence="6">
    <location>
        <begin position="10"/>
        <end position="374"/>
    </location>
</feature>
<keyword evidence="4 5" id="KW-0472">Membrane</keyword>
<organism evidence="7 8">
    <name type="scientific">Hippea maritima (strain ATCC 700847 / DSM 10411 / MH2)</name>
    <dbReference type="NCBI Taxonomy" id="760142"/>
    <lineage>
        <taxon>Bacteria</taxon>
        <taxon>Pseudomonadati</taxon>
        <taxon>Campylobacterota</taxon>
        <taxon>Desulfurellia</taxon>
        <taxon>Desulfurellales</taxon>
        <taxon>Hippeaceae</taxon>
        <taxon>Hippea</taxon>
    </lineage>
</organism>
<dbReference type="Proteomes" id="UP000008139">
    <property type="component" value="Chromosome"/>
</dbReference>
<dbReference type="Gene3D" id="1.20.1250.20">
    <property type="entry name" value="MFS general substrate transporter like domains"/>
    <property type="match status" value="2"/>
</dbReference>
<evidence type="ECO:0000259" key="6">
    <source>
        <dbReference type="PROSITE" id="PS50850"/>
    </source>
</evidence>
<evidence type="ECO:0000313" key="8">
    <source>
        <dbReference type="Proteomes" id="UP000008139"/>
    </source>
</evidence>
<comment type="subcellular location">
    <subcellularLocation>
        <location evidence="1">Membrane</location>
        <topology evidence="1">Multi-pass membrane protein</topology>
    </subcellularLocation>
</comment>
<evidence type="ECO:0000256" key="5">
    <source>
        <dbReference type="SAM" id="Phobius"/>
    </source>
</evidence>
<feature type="transmembrane region" description="Helical" evidence="5">
    <location>
        <begin position="164"/>
        <end position="183"/>
    </location>
</feature>
<feature type="transmembrane region" description="Helical" evidence="5">
    <location>
        <begin position="203"/>
        <end position="229"/>
    </location>
</feature>
<dbReference type="InParanoid" id="F2LTZ9"/>
<dbReference type="InterPro" id="IPR005829">
    <property type="entry name" value="Sugar_transporter_CS"/>
</dbReference>
<feature type="transmembrane region" description="Helical" evidence="5">
    <location>
        <begin position="43"/>
        <end position="64"/>
    </location>
</feature>
<dbReference type="eggNOG" id="COG2223">
    <property type="taxonomic scope" value="Bacteria"/>
</dbReference>
<evidence type="ECO:0000256" key="4">
    <source>
        <dbReference type="ARBA" id="ARBA00023136"/>
    </source>
</evidence>
<evidence type="ECO:0000256" key="3">
    <source>
        <dbReference type="ARBA" id="ARBA00022989"/>
    </source>
</evidence>
<reference evidence="7 8" key="1">
    <citation type="journal article" date="2011" name="Stand. Genomic Sci.">
        <title>Complete genome sequence of the thermophilic sulfur-reducer Hippea maritima type strain (MH(2)).</title>
        <authorList>
            <person name="Huntemann M."/>
            <person name="Lu M."/>
            <person name="Nolan M."/>
            <person name="Lapidus A."/>
            <person name="Lucas S."/>
            <person name="Hammon N."/>
            <person name="Deshpande S."/>
            <person name="Cheng J.F."/>
            <person name="Tapia R."/>
            <person name="Han C."/>
            <person name="Goodwin L."/>
            <person name="Pitluck S."/>
            <person name="Liolios K."/>
            <person name="Pagani I."/>
            <person name="Ivanova N."/>
            <person name="Ovchinikova G."/>
            <person name="Pati A."/>
            <person name="Chen A."/>
            <person name="Palaniappan K."/>
            <person name="Land M."/>
            <person name="Hauser L."/>
            <person name="Jeffries C.D."/>
            <person name="Detter J.C."/>
            <person name="Brambilla E.M."/>
            <person name="Rohde M."/>
            <person name="Spring S."/>
            <person name="Goker M."/>
            <person name="Woyke T."/>
            <person name="Bristow J."/>
            <person name="Eisen J.A."/>
            <person name="Markowitz V."/>
            <person name="Hugenholtz P."/>
            <person name="Kyrpides N.C."/>
            <person name="Klenk H.P."/>
            <person name="Mavromatis K."/>
        </authorList>
    </citation>
    <scope>NUCLEOTIDE SEQUENCE [LARGE SCALE GENOMIC DNA]</scope>
    <source>
        <strain evidence="8">ATCC 700847 / DSM 10411 / MH2</strain>
    </source>
</reference>
<dbReference type="SUPFAM" id="SSF103473">
    <property type="entry name" value="MFS general substrate transporter"/>
    <property type="match status" value="1"/>
</dbReference>
<dbReference type="InterPro" id="IPR011701">
    <property type="entry name" value="MFS"/>
</dbReference>
<sequence length="376" mass="40623">MRVLTNPFFLLISIALAHFVNDWYSLLIAPAIPLIKKSYGINYLQSGMLLSVPYFLSAILQAPIAHFSENYAKRKTVLIGGFLILSLSYLLFYLSNSYYSALFATILIGIGLGTYHPQGMGILSSVFKEKKGMAIGLNGVGGALGYFFAPISMGYLLSLYGTKAFLIVSIPGFVIAVILFIFVKIEEQPIKTSFKSTITKDLLMLGLVAIVIPFFSRGISSFLPAYFYANGSNILDANLKASVMLLAGLIAQPLGGAISDKIGRKQTISISYFMMGVFLALFISKPSLIFLFFMGFFMSLSIPVRHAFAAEVGGKKVNSNIAVVFGMVMVGSSIAPSIVGALADHFGFKVAFGFNVAIAIAGSLLVWAIKKPHKQA</sequence>
<evidence type="ECO:0000256" key="1">
    <source>
        <dbReference type="ARBA" id="ARBA00004141"/>
    </source>
</evidence>
<feature type="transmembrane region" description="Helical" evidence="5">
    <location>
        <begin position="76"/>
        <end position="92"/>
    </location>
</feature>
<feature type="transmembrane region" description="Helical" evidence="5">
    <location>
        <begin position="135"/>
        <end position="158"/>
    </location>
</feature>